<gene>
    <name evidence="2" type="ORF">PVAG01_03072</name>
</gene>
<dbReference type="Proteomes" id="UP001629113">
    <property type="component" value="Unassembled WGS sequence"/>
</dbReference>
<dbReference type="PANTHER" id="PTHR28155:SF1">
    <property type="entry name" value="DNA-DIRECTED RNA POLYMERASE I SUBUNIT RPA34.5-DOMAIN-CONTAINING PROTEIN"/>
    <property type="match status" value="1"/>
</dbReference>
<organism evidence="2 3">
    <name type="scientific">Phlyctema vagabunda</name>
    <dbReference type="NCBI Taxonomy" id="108571"/>
    <lineage>
        <taxon>Eukaryota</taxon>
        <taxon>Fungi</taxon>
        <taxon>Dikarya</taxon>
        <taxon>Ascomycota</taxon>
        <taxon>Pezizomycotina</taxon>
        <taxon>Leotiomycetes</taxon>
        <taxon>Helotiales</taxon>
        <taxon>Dermateaceae</taxon>
        <taxon>Phlyctema</taxon>
    </lineage>
</organism>
<protein>
    <recommendedName>
        <fullName evidence="4">DNA-binding protein</fullName>
    </recommendedName>
</protein>
<dbReference type="InterPro" id="IPR013240">
    <property type="entry name" value="DNA-dir_RNA_pol1_su_RPA34"/>
</dbReference>
<keyword evidence="3" id="KW-1185">Reference proteome</keyword>
<accession>A0ABR4PSN5</accession>
<feature type="region of interest" description="Disordered" evidence="1">
    <location>
        <begin position="253"/>
        <end position="372"/>
    </location>
</feature>
<feature type="compositionally biased region" description="Acidic residues" evidence="1">
    <location>
        <begin position="41"/>
        <end position="61"/>
    </location>
</feature>
<proteinExistence type="predicted"/>
<evidence type="ECO:0000313" key="2">
    <source>
        <dbReference type="EMBL" id="KAL3426281.1"/>
    </source>
</evidence>
<feature type="compositionally biased region" description="Acidic residues" evidence="1">
    <location>
        <begin position="86"/>
        <end position="108"/>
    </location>
</feature>
<comment type="caution">
    <text evidence="2">The sequence shown here is derived from an EMBL/GenBank/DDBJ whole genome shotgun (WGS) entry which is preliminary data.</text>
</comment>
<evidence type="ECO:0000313" key="3">
    <source>
        <dbReference type="Proteomes" id="UP001629113"/>
    </source>
</evidence>
<sequence length="372" mass="39930">MASQKDSKRSSKKEIKPTKQKKTTVKTPAPAPSFKSAERVEESEDEAMKEDSSSEDEEEDSHGEAAAPKGKTNGGVKVASNSSSESGDEDEAENEDEEATSSEEEESEESNRPAQVVPASRVAKPADPRTVSFKEASPFVPPKGFETKAINEESASASELFSKSNLEGKEIWYITTPASTPLSAVKEISLKAVKKGKAVLSQDGNDYGFVQDDTEDNGFTKIMLPTGKGYRANANKFAQVLHLQQIVNLPTQGHADADVPSQATVPTKRPARQQPKGLKMRFTPIGYGDGDAGTLGSSESEADDDAAPKRRKIADASPESDVEVADVPVPSKKYKSYKSSNSEISATVEKTKKKHKEGGSSKKSKKDKTAKA</sequence>
<dbReference type="EMBL" id="JBFCZG010000002">
    <property type="protein sequence ID" value="KAL3426281.1"/>
    <property type="molecule type" value="Genomic_DNA"/>
</dbReference>
<feature type="region of interest" description="Disordered" evidence="1">
    <location>
        <begin position="1"/>
        <end position="144"/>
    </location>
</feature>
<dbReference type="Gene3D" id="6.20.250.70">
    <property type="match status" value="1"/>
</dbReference>
<evidence type="ECO:0008006" key="4">
    <source>
        <dbReference type="Google" id="ProtNLM"/>
    </source>
</evidence>
<dbReference type="PANTHER" id="PTHR28155">
    <property type="entry name" value="ACR243WP"/>
    <property type="match status" value="1"/>
</dbReference>
<dbReference type="Pfam" id="PF08208">
    <property type="entry name" value="RNA_polI_A34"/>
    <property type="match status" value="1"/>
</dbReference>
<name>A0ABR4PSN5_9HELO</name>
<dbReference type="InterPro" id="IPR053263">
    <property type="entry name" value="Euk_RPA34_RNAP_subunit"/>
</dbReference>
<evidence type="ECO:0000256" key="1">
    <source>
        <dbReference type="SAM" id="MobiDB-lite"/>
    </source>
</evidence>
<feature type="compositionally biased region" description="Basic residues" evidence="1">
    <location>
        <begin position="351"/>
        <end position="366"/>
    </location>
</feature>
<reference evidence="2 3" key="1">
    <citation type="submission" date="2024-06" db="EMBL/GenBank/DDBJ databases">
        <title>Complete genome of Phlyctema vagabunda strain 19-DSS-EL-015.</title>
        <authorList>
            <person name="Fiorenzani C."/>
        </authorList>
    </citation>
    <scope>NUCLEOTIDE SEQUENCE [LARGE SCALE GENOMIC DNA]</scope>
    <source>
        <strain evidence="2 3">19-DSS-EL-015</strain>
    </source>
</reference>
<feature type="compositionally biased region" description="Basic and acidic residues" evidence="1">
    <location>
        <begin position="1"/>
        <end position="17"/>
    </location>
</feature>